<keyword evidence="5" id="KW-1185">Reference proteome</keyword>
<comment type="caution">
    <text evidence="4">The sequence shown here is derived from an EMBL/GenBank/DDBJ whole genome shotgun (WGS) entry which is preliminary data.</text>
</comment>
<feature type="region of interest" description="Disordered" evidence="1">
    <location>
        <begin position="414"/>
        <end position="480"/>
    </location>
</feature>
<reference evidence="4 5" key="1">
    <citation type="submission" date="2024-01" db="EMBL/GenBank/DDBJ databases">
        <authorList>
            <person name="Allen C."/>
            <person name="Tagirdzhanova G."/>
        </authorList>
    </citation>
    <scope>NUCLEOTIDE SEQUENCE [LARGE SCALE GENOMIC DNA]</scope>
</reference>
<evidence type="ECO:0000256" key="1">
    <source>
        <dbReference type="SAM" id="MobiDB-lite"/>
    </source>
</evidence>
<organism evidence="4 5">
    <name type="scientific">Sporothrix eucalyptigena</name>
    <dbReference type="NCBI Taxonomy" id="1812306"/>
    <lineage>
        <taxon>Eukaryota</taxon>
        <taxon>Fungi</taxon>
        <taxon>Dikarya</taxon>
        <taxon>Ascomycota</taxon>
        <taxon>Pezizomycotina</taxon>
        <taxon>Sordariomycetes</taxon>
        <taxon>Sordariomycetidae</taxon>
        <taxon>Ophiostomatales</taxon>
        <taxon>Ophiostomataceae</taxon>
        <taxon>Sporothrix</taxon>
    </lineage>
</organism>
<evidence type="ECO:0000256" key="2">
    <source>
        <dbReference type="SAM" id="SignalP"/>
    </source>
</evidence>
<feature type="chain" id="PRO_5047120854" description="DUF7492 domain-containing protein" evidence="2">
    <location>
        <begin position="28"/>
        <end position="480"/>
    </location>
</feature>
<keyword evidence="2" id="KW-0732">Signal</keyword>
<feature type="compositionally biased region" description="Low complexity" evidence="1">
    <location>
        <begin position="433"/>
        <end position="449"/>
    </location>
</feature>
<feature type="signal peptide" evidence="2">
    <location>
        <begin position="1"/>
        <end position="27"/>
    </location>
</feature>
<dbReference type="EMBL" id="CAWUHD010000003">
    <property type="protein sequence ID" value="CAK7209670.1"/>
    <property type="molecule type" value="Genomic_DNA"/>
</dbReference>
<accession>A0ABP0AR04</accession>
<proteinExistence type="predicted"/>
<evidence type="ECO:0000259" key="3">
    <source>
        <dbReference type="Pfam" id="PF24320"/>
    </source>
</evidence>
<dbReference type="Proteomes" id="UP001642482">
    <property type="component" value="Unassembled WGS sequence"/>
</dbReference>
<dbReference type="Pfam" id="PF24320">
    <property type="entry name" value="DUF7492"/>
    <property type="match status" value="1"/>
</dbReference>
<protein>
    <recommendedName>
        <fullName evidence="3">DUF7492 domain-containing protein</fullName>
    </recommendedName>
</protein>
<feature type="compositionally biased region" description="Low complexity" evidence="1">
    <location>
        <begin position="336"/>
        <end position="356"/>
    </location>
</feature>
<name>A0ABP0AR04_9PEZI</name>
<feature type="region of interest" description="Disordered" evidence="1">
    <location>
        <begin position="317"/>
        <end position="356"/>
    </location>
</feature>
<feature type="compositionally biased region" description="Low complexity" evidence="1">
    <location>
        <begin position="459"/>
        <end position="474"/>
    </location>
</feature>
<sequence length="480" mass="49996">MKHLGSHSFGIPAFLGLLFLAVQPAAAHSWVDQLMNIASNGTMSGAAGYIRGYVSRASPGFNDDMDDFLVPPNGRSTGNEILPTDSLCHPSQTIGNYTTDFPMLTVTPGGYIALRYQENGHVTLPEVNPTKPLNRGTVYIYGTTQPSSNELFLDVFQNWTADGTGGNGRGRLLATRNFDDSQCYQINNGNISEARQAEFKKEAENPQGADLWCQNDIQLPSDLVAGTNYTLYWIWNWPTFNVAGSPTDIPSAGYNVTLLQHYTSCMDVSVVTGSTSSSGSKAVTNNFASTFTRGQDLNSAAVLSQLEVGAFQVAVPGSDGSSGSGSTGNSTATVQASTPATGATTTSPVAAASGNAGGVDTVTVTVTETAAPVYITVTEPAGGAQATFTSLSKSTRRTETLTTYSTAFVTETLQPSSSTASTGGVSGQRSSSAAPAAQTTTPAAFTPTPGQQVTVKPFLTASSGGSGNSTLTTLRRVRRS</sequence>
<gene>
    <name evidence="4" type="ORF">SEUCBS140593_000572</name>
</gene>
<evidence type="ECO:0000313" key="4">
    <source>
        <dbReference type="EMBL" id="CAK7209670.1"/>
    </source>
</evidence>
<evidence type="ECO:0000313" key="5">
    <source>
        <dbReference type="Proteomes" id="UP001642482"/>
    </source>
</evidence>
<feature type="domain" description="DUF7492" evidence="3">
    <location>
        <begin position="26"/>
        <end position="302"/>
    </location>
</feature>
<dbReference type="InterPro" id="IPR055915">
    <property type="entry name" value="DUF7492"/>
</dbReference>